<gene>
    <name evidence="2" type="ORF">PCS_03066</name>
</gene>
<dbReference type="EMBL" id="AOSV01000032">
    <property type="protein sequence ID" value="EMG36124.1"/>
    <property type="molecule type" value="Genomic_DNA"/>
</dbReference>
<evidence type="ECO:0000313" key="3">
    <source>
        <dbReference type="Proteomes" id="UP000011922"/>
    </source>
</evidence>
<feature type="region of interest" description="Disordered" evidence="1">
    <location>
        <begin position="123"/>
        <end position="145"/>
    </location>
</feature>
<dbReference type="Proteomes" id="UP000011922">
    <property type="component" value="Unassembled WGS sequence"/>
</dbReference>
<proteinExistence type="predicted"/>
<reference evidence="2 3" key="1">
    <citation type="journal article" date="2013" name="Genome Announc.">
        <title>Draft Genome Sequence for Desulfovibrio africanus Strain PCS.</title>
        <authorList>
            <person name="Brown S.D."/>
            <person name="Utturkar S.M."/>
            <person name="Arkin A.P."/>
            <person name="Deutschbauer A.M."/>
            <person name="Elias D.A."/>
            <person name="Hazen T.C."/>
            <person name="Chakraborty R."/>
        </authorList>
    </citation>
    <scope>NUCLEOTIDE SEQUENCE [LARGE SCALE GENOMIC DNA]</scope>
    <source>
        <strain evidence="2 3">PCS</strain>
    </source>
</reference>
<comment type="caution">
    <text evidence="2">The sequence shown here is derived from an EMBL/GenBank/DDBJ whole genome shotgun (WGS) entry which is preliminary data.</text>
</comment>
<protein>
    <recommendedName>
        <fullName evidence="4">Lipoprotein</fullName>
    </recommendedName>
</protein>
<organism evidence="2 3">
    <name type="scientific">Desulfocurvibacter africanus PCS</name>
    <dbReference type="NCBI Taxonomy" id="1262666"/>
    <lineage>
        <taxon>Bacteria</taxon>
        <taxon>Pseudomonadati</taxon>
        <taxon>Thermodesulfobacteriota</taxon>
        <taxon>Desulfovibrionia</taxon>
        <taxon>Desulfovibrionales</taxon>
        <taxon>Desulfovibrionaceae</taxon>
        <taxon>Desulfocurvibacter</taxon>
    </lineage>
</organism>
<sequence>MKRQVVSLILLILALLATSCAGWRGGSGSLHRPEDCPLDLATPYENTVESLAGEDANEYERLWARNVLAECHERRGEYRQAYEDYYAARNMACESGRMGQEASLDADVTRRYCDEYGPQALERVGARLSPQEREEIQAEEEQEQE</sequence>
<evidence type="ECO:0008006" key="4">
    <source>
        <dbReference type="Google" id="ProtNLM"/>
    </source>
</evidence>
<dbReference type="RefSeq" id="WP_005988710.1">
    <property type="nucleotide sequence ID" value="NZ_AOSV01000032.1"/>
</dbReference>
<dbReference type="PATRIC" id="fig|1262666.3.peg.3106"/>
<evidence type="ECO:0000313" key="2">
    <source>
        <dbReference type="EMBL" id="EMG36124.1"/>
    </source>
</evidence>
<dbReference type="AlphaFoldDB" id="M5PQ20"/>
<name>M5PQ20_DESAF</name>
<evidence type="ECO:0000256" key="1">
    <source>
        <dbReference type="SAM" id="MobiDB-lite"/>
    </source>
</evidence>
<accession>M5PQ20</accession>
<dbReference type="PROSITE" id="PS51257">
    <property type="entry name" value="PROKAR_LIPOPROTEIN"/>
    <property type="match status" value="1"/>
</dbReference>